<evidence type="ECO:0000313" key="1">
    <source>
        <dbReference type="EMBL" id="UXZ45558.1"/>
    </source>
</evidence>
<protein>
    <submittedName>
        <fullName evidence="1">DUF4265 domain-containing protein</fullName>
    </submittedName>
</protein>
<evidence type="ECO:0000313" key="2">
    <source>
        <dbReference type="Proteomes" id="UP001209279"/>
    </source>
</evidence>
<dbReference type="EMBL" id="CP083803">
    <property type="protein sequence ID" value="UXZ45558.1"/>
    <property type="molecule type" value="Genomic_DNA"/>
</dbReference>
<gene>
    <name evidence="1" type="ORF">K7K07_00775</name>
</gene>
<name>A0AAJ5MJF5_9PSED</name>
<reference evidence="1" key="1">
    <citation type="submission" date="2021-08" db="EMBL/GenBank/DDBJ databases">
        <authorList>
            <person name="Yaryura P.M."/>
            <person name="Bianco M.I."/>
            <person name="Morais C."/>
            <person name="Setubal J.C."/>
        </authorList>
    </citation>
    <scope>NUCLEOTIDE SEQUENCE</scope>
    <source>
        <strain evidence="1">AP1</strain>
    </source>
</reference>
<organism evidence="1 2">
    <name type="scientific">Pseudomonas soli</name>
    <dbReference type="NCBI Taxonomy" id="1306993"/>
    <lineage>
        <taxon>Bacteria</taxon>
        <taxon>Pseudomonadati</taxon>
        <taxon>Pseudomonadota</taxon>
        <taxon>Gammaproteobacteria</taxon>
        <taxon>Pseudomonadales</taxon>
        <taxon>Pseudomonadaceae</taxon>
        <taxon>Pseudomonas</taxon>
    </lineage>
</organism>
<accession>A0AAJ5MJF5</accession>
<dbReference type="Proteomes" id="UP001209279">
    <property type="component" value="Chromosome"/>
</dbReference>
<dbReference type="RefSeq" id="WP_263159451.1">
    <property type="nucleotide sequence ID" value="NZ_CP083803.1"/>
</dbReference>
<dbReference type="CDD" id="cd06462">
    <property type="entry name" value="Peptidase_S24_S26"/>
    <property type="match status" value="1"/>
</dbReference>
<dbReference type="AlphaFoldDB" id="A0AAJ5MJF5"/>
<proteinExistence type="predicted"/>
<sequence length="126" mass="13917">MAPHSPSELRKLVFELAPDEDDYPPVTSEAIWGIRLGPSEYRLDNTPWYVYGVSRGDVVTAVARGGEHIAKRVVRQGGHSTLRVYAEGDARKAEVVREITRRGGVCSVSSTFSLFAVDIPLTCRSR</sequence>
<dbReference type="Pfam" id="PF14085">
    <property type="entry name" value="DUF4265"/>
    <property type="match status" value="1"/>
</dbReference>
<dbReference type="InterPro" id="IPR025361">
    <property type="entry name" value="DUF4265"/>
</dbReference>